<accession>A0A1S6J000</accession>
<protein>
    <recommendedName>
        <fullName evidence="3">LmbE family protein</fullName>
    </recommendedName>
</protein>
<evidence type="ECO:0008006" key="3">
    <source>
        <dbReference type="Google" id="ProtNLM"/>
    </source>
</evidence>
<gene>
    <name evidence="1" type="ORF">B0537_15535</name>
</gene>
<dbReference type="SUPFAM" id="SSF102588">
    <property type="entry name" value="LmbE-like"/>
    <property type="match status" value="1"/>
</dbReference>
<dbReference type="Gene3D" id="3.40.50.10320">
    <property type="entry name" value="LmbE-like"/>
    <property type="match status" value="1"/>
</dbReference>
<organism evidence="1 2">
    <name type="scientific">Desulforamulus ferrireducens</name>
    <dbReference type="NCBI Taxonomy" id="1833852"/>
    <lineage>
        <taxon>Bacteria</taxon>
        <taxon>Bacillati</taxon>
        <taxon>Bacillota</taxon>
        <taxon>Clostridia</taxon>
        <taxon>Eubacteriales</taxon>
        <taxon>Peptococcaceae</taxon>
        <taxon>Desulforamulus</taxon>
    </lineage>
</organism>
<dbReference type="KEGG" id="dfg:B0537_15535"/>
<dbReference type="PANTHER" id="PTHR12993:SF11">
    <property type="entry name" value="N-ACETYLGLUCOSAMINYL-PHOSPHATIDYLINOSITOL DE-N-ACETYLASE"/>
    <property type="match status" value="1"/>
</dbReference>
<evidence type="ECO:0000313" key="2">
    <source>
        <dbReference type="Proteomes" id="UP000189464"/>
    </source>
</evidence>
<proteinExistence type="predicted"/>
<keyword evidence="2" id="KW-1185">Reference proteome</keyword>
<dbReference type="AlphaFoldDB" id="A0A1S6J000"/>
<dbReference type="Pfam" id="PF02585">
    <property type="entry name" value="PIG-L"/>
    <property type="match status" value="1"/>
</dbReference>
<dbReference type="Proteomes" id="UP000189464">
    <property type="component" value="Chromosome"/>
</dbReference>
<dbReference type="STRING" id="1833852.B0537_15535"/>
<dbReference type="EMBL" id="CP019698">
    <property type="protein sequence ID" value="AQS60353.1"/>
    <property type="molecule type" value="Genomic_DNA"/>
</dbReference>
<evidence type="ECO:0000313" key="1">
    <source>
        <dbReference type="EMBL" id="AQS60353.1"/>
    </source>
</evidence>
<dbReference type="InterPro" id="IPR024078">
    <property type="entry name" value="LmbE-like_dom_sf"/>
</dbReference>
<dbReference type="OrthoDB" id="9815144at2"/>
<dbReference type="GO" id="GO:0016811">
    <property type="term" value="F:hydrolase activity, acting on carbon-nitrogen (but not peptide) bonds, in linear amides"/>
    <property type="evidence" value="ECO:0007669"/>
    <property type="project" value="TreeGrafter"/>
</dbReference>
<sequence>MLERLVDNRPALVLGAHPDDELGCGATINKLVESGVKVYHYYFSLCEQSLRDIGLPINQLKEECNSSRKILGIRLENCGNFEFPVRYFPSVRQDILEVLIKLKKEINPALVFTPNSNDIHQDHHCIYEETVRAFKHTSILGYELPWNTLTMNHDCLVIVNNDHMEKKLKASSCYKSQLHRNYSNTQFFESLARVRGVQANAVFAECFEVIRLFL</sequence>
<name>A0A1S6J000_9FIRM</name>
<reference evidence="1 2" key="1">
    <citation type="journal article" date="2016" name="Int. J. Syst. Evol. Microbiol.">
        <title>Desulfotomaculum ferrireducens sp. nov., a moderately thermophilic sulfate-reducing and dissimilatory Fe(III)-reducing bacterium isolated from compost.</title>
        <authorList>
            <person name="Yang G."/>
            <person name="Guo J."/>
            <person name="Zhuang L."/>
            <person name="Yuan Y."/>
            <person name="Zhou S."/>
        </authorList>
    </citation>
    <scope>NUCLEOTIDE SEQUENCE [LARGE SCALE GENOMIC DNA]</scope>
    <source>
        <strain evidence="1 2">GSS09</strain>
    </source>
</reference>
<dbReference type="InterPro" id="IPR003737">
    <property type="entry name" value="GlcNAc_PI_deacetylase-related"/>
</dbReference>
<dbReference type="PANTHER" id="PTHR12993">
    <property type="entry name" value="N-ACETYLGLUCOSAMINYL-PHOSPHATIDYLINOSITOL DE-N-ACETYLASE-RELATED"/>
    <property type="match status" value="1"/>
</dbReference>
<dbReference type="RefSeq" id="WP_077715383.1">
    <property type="nucleotide sequence ID" value="NZ_CP019698.1"/>
</dbReference>